<dbReference type="InterPro" id="IPR050631">
    <property type="entry name" value="PheA/TfdB_FAD_monoxygenase"/>
</dbReference>
<dbReference type="SUPFAM" id="SSF51905">
    <property type="entry name" value="FAD/NAD(P)-binding domain"/>
    <property type="match status" value="1"/>
</dbReference>
<dbReference type="Gene3D" id="3.30.70.2450">
    <property type="match status" value="1"/>
</dbReference>
<dbReference type="EMBL" id="BRVS01000007">
    <property type="protein sequence ID" value="GLB67284.1"/>
    <property type="molecule type" value="Genomic_DNA"/>
</dbReference>
<name>A0ABQ5MTH0_9MICC</name>
<dbReference type="PRINTS" id="PR00420">
    <property type="entry name" value="RNGMNOXGNASE"/>
</dbReference>
<keyword evidence="1" id="KW-0560">Oxidoreductase</keyword>
<dbReference type="RefSeq" id="WP_264795425.1">
    <property type="nucleotide sequence ID" value="NZ_BRVS01000007.1"/>
</dbReference>
<dbReference type="PANTHER" id="PTHR43476">
    <property type="entry name" value="3-(3-HYDROXY-PHENYL)PROPIONATE/3-HYDROXYCINNAMIC ACID HYDROXYLASE"/>
    <property type="match status" value="1"/>
</dbReference>
<dbReference type="Gene3D" id="3.50.50.60">
    <property type="entry name" value="FAD/NAD(P)-binding domain"/>
    <property type="match status" value="1"/>
</dbReference>
<dbReference type="PANTHER" id="PTHR43476:SF3">
    <property type="entry name" value="FAD-BINDING MONOOXYGENASE"/>
    <property type="match status" value="1"/>
</dbReference>
<sequence length="388" mass="40517">MPDVAIVGAGPVGLLLGLLLRRRGIEVLIIEQRTRRSGHTRAIGIHPPALAALEDAGVAQELIAAGTRITAGRALSGGREVARLAFSAVPGRHPFVLAVPQPVTERILREHYLAAGGQIIEGVRIVSAYDAGTRVSLCGRHADGTAAQPGPVGNSGGPVRIDAALAIGADGARSTVAAAVGAIPRSRSYPDTYLMGDFADTTGEPGTALLFLERDGIVESFPLPAGIRRWVVRTRQLQPPGAVELAELVRRRTGIRIEADSNSMLSAFAVQSRLVRRMVTGRITLIGDAAHEISPIGGQGMNLGWLDAAALAPIIAGALAGEPAAGALRRFEQTRRRAAAVAAAQAHLNMALGRPLPPPLLAARNRALSAALGHPRAGQLVARRFTMH</sequence>
<evidence type="ECO:0000313" key="3">
    <source>
        <dbReference type="EMBL" id="GLB67284.1"/>
    </source>
</evidence>
<protein>
    <submittedName>
        <fullName evidence="3">Oxidoreductase</fullName>
    </submittedName>
</protein>
<keyword evidence="4" id="KW-1185">Reference proteome</keyword>
<feature type="domain" description="FAD-binding" evidence="2">
    <location>
        <begin position="3"/>
        <end position="342"/>
    </location>
</feature>
<proteinExistence type="predicted"/>
<dbReference type="Pfam" id="PF01494">
    <property type="entry name" value="FAD_binding_3"/>
    <property type="match status" value="1"/>
</dbReference>
<dbReference type="Proteomes" id="UP001209654">
    <property type="component" value="Unassembled WGS sequence"/>
</dbReference>
<reference evidence="3 4" key="1">
    <citation type="journal article" date="2023" name="Int. J. Syst. Evol. Microbiol.">
        <title>Arthrobacter mangrovi sp. nov., an actinobacterium isolated from the rhizosphere of a mangrove.</title>
        <authorList>
            <person name="Hamada M."/>
            <person name="Saitou S."/>
            <person name="Enomoto N."/>
            <person name="Nanri K."/>
            <person name="Hidaka K."/>
            <person name="Miura T."/>
            <person name="Tamura T."/>
        </authorList>
    </citation>
    <scope>NUCLEOTIDE SEQUENCE [LARGE SCALE GENOMIC DNA]</scope>
    <source>
        <strain evidence="3 4">NBRC 112813</strain>
    </source>
</reference>
<evidence type="ECO:0000313" key="4">
    <source>
        <dbReference type="Proteomes" id="UP001209654"/>
    </source>
</evidence>
<dbReference type="InterPro" id="IPR002938">
    <property type="entry name" value="FAD-bd"/>
</dbReference>
<evidence type="ECO:0000259" key="2">
    <source>
        <dbReference type="Pfam" id="PF01494"/>
    </source>
</evidence>
<dbReference type="InterPro" id="IPR036188">
    <property type="entry name" value="FAD/NAD-bd_sf"/>
</dbReference>
<comment type="caution">
    <text evidence="3">The sequence shown here is derived from an EMBL/GenBank/DDBJ whole genome shotgun (WGS) entry which is preliminary data.</text>
</comment>
<accession>A0ABQ5MTH0</accession>
<gene>
    <name evidence="3" type="ORF">AHIS1636_17240</name>
</gene>
<evidence type="ECO:0000256" key="1">
    <source>
        <dbReference type="ARBA" id="ARBA00023002"/>
    </source>
</evidence>
<organism evidence="3 4">
    <name type="scientific">Arthrobacter mangrovi</name>
    <dbReference type="NCBI Taxonomy" id="2966350"/>
    <lineage>
        <taxon>Bacteria</taxon>
        <taxon>Bacillati</taxon>
        <taxon>Actinomycetota</taxon>
        <taxon>Actinomycetes</taxon>
        <taxon>Micrococcales</taxon>
        <taxon>Micrococcaceae</taxon>
        <taxon>Arthrobacter</taxon>
    </lineage>
</organism>